<dbReference type="PANTHER" id="PTHR37310">
    <property type="entry name" value="CYTOPLASMIC PROTEIN-RELATED"/>
    <property type="match status" value="1"/>
</dbReference>
<dbReference type="Pfam" id="PF03860">
    <property type="entry name" value="Csp"/>
    <property type="match status" value="1"/>
</dbReference>
<evidence type="ECO:0000313" key="1">
    <source>
        <dbReference type="EMBL" id="AWB28323.1"/>
    </source>
</evidence>
<accession>A0A2R4X3P4</accession>
<reference evidence="1 2" key="1">
    <citation type="submission" date="2018-04" db="EMBL/GenBank/DDBJ databases">
        <title>Halococcoides cellulosivorans gen. nov., sp. nov., an extremely halophilic cellulose-utilizing haloarchaeon from hypersaline lakes.</title>
        <authorList>
            <person name="Sorokin D.Y."/>
            <person name="Toshchakov S.V."/>
            <person name="Samarov N.I."/>
            <person name="Korzhenkov A."/>
            <person name="Kublanov I.V."/>
        </authorList>
    </citation>
    <scope>NUCLEOTIDE SEQUENCE [LARGE SCALE GENOMIC DNA]</scope>
    <source>
        <strain evidence="1 2">HArcel1</strain>
    </source>
</reference>
<keyword evidence="2" id="KW-1185">Reference proteome</keyword>
<organism evidence="1 2">
    <name type="scientific">Halococcoides cellulosivorans</name>
    <dbReference type="NCBI Taxonomy" id="1679096"/>
    <lineage>
        <taxon>Archaea</taxon>
        <taxon>Methanobacteriati</taxon>
        <taxon>Methanobacteriota</taxon>
        <taxon>Stenosarchaea group</taxon>
        <taxon>Halobacteria</taxon>
        <taxon>Halobacteriales</taxon>
        <taxon>Haloarculaceae</taxon>
        <taxon>Halococcoides</taxon>
    </lineage>
</organism>
<gene>
    <name evidence="1" type="ORF">HARCEL1_11700</name>
</gene>
<dbReference type="AlphaFoldDB" id="A0A2R4X3P4"/>
<dbReference type="CDD" id="cd08026">
    <property type="entry name" value="DUF326"/>
    <property type="match status" value="1"/>
</dbReference>
<dbReference type="InterPro" id="IPR044543">
    <property type="entry name" value="YHJQ-like"/>
</dbReference>
<dbReference type="KEGG" id="harc:HARCEL1_11700"/>
<dbReference type="PANTHER" id="PTHR37310:SF1">
    <property type="entry name" value="CYTOPLASMIC PROTEIN"/>
    <property type="match status" value="1"/>
</dbReference>
<dbReference type="RefSeq" id="WP_108383771.1">
    <property type="nucleotide sequence ID" value="NZ_CP028858.1"/>
</dbReference>
<evidence type="ECO:0000313" key="2">
    <source>
        <dbReference type="Proteomes" id="UP000244727"/>
    </source>
</evidence>
<dbReference type="GeneID" id="36513181"/>
<dbReference type="InterPro" id="IPR005560">
    <property type="entry name" value="Csp_YhjQ"/>
</dbReference>
<sequence>MALSESGSSSDHLNDDERDCIDLCTEAATLCEWCADECLGDAEMEDCARLCRDVADIASLHARLLARNSTSSSQIATICADLSETCAEECAQHDADHCQACAELLPEAAESCRQMATP</sequence>
<dbReference type="Proteomes" id="UP000244727">
    <property type="component" value="Chromosome"/>
</dbReference>
<dbReference type="EMBL" id="CP028858">
    <property type="protein sequence ID" value="AWB28323.1"/>
    <property type="molecule type" value="Genomic_DNA"/>
</dbReference>
<proteinExistence type="predicted"/>
<name>A0A2R4X3P4_9EURY</name>
<dbReference type="Gene3D" id="1.20.1270.360">
    <property type="match status" value="1"/>
</dbReference>
<protein>
    <submittedName>
        <fullName evidence="1">Four-helix bundle copper-binding protein</fullName>
    </submittedName>
</protein>